<evidence type="ECO:0000313" key="8">
    <source>
        <dbReference type="EMBL" id="AQZ70372.1"/>
    </source>
</evidence>
<evidence type="ECO:0000256" key="4">
    <source>
        <dbReference type="ARBA" id="ARBA00023002"/>
    </source>
</evidence>
<dbReference type="CDD" id="cd11031">
    <property type="entry name" value="Cyp158A-like"/>
    <property type="match status" value="1"/>
</dbReference>
<dbReference type="PANTHER" id="PTHR46696:SF1">
    <property type="entry name" value="CYTOCHROME P450 YJIB-RELATED"/>
    <property type="match status" value="1"/>
</dbReference>
<dbReference type="PANTHER" id="PTHR46696">
    <property type="entry name" value="P450, PUTATIVE (EUROFUNG)-RELATED"/>
    <property type="match status" value="1"/>
</dbReference>
<dbReference type="FunFam" id="1.10.630.10:FF:000018">
    <property type="entry name" value="Cytochrome P450 monooxygenase"/>
    <property type="match status" value="1"/>
</dbReference>
<keyword evidence="9" id="KW-1185">Reference proteome</keyword>
<proteinExistence type="inferred from homology"/>
<evidence type="ECO:0000256" key="1">
    <source>
        <dbReference type="ARBA" id="ARBA00010617"/>
    </source>
</evidence>
<dbReference type="GO" id="GO:0004497">
    <property type="term" value="F:monooxygenase activity"/>
    <property type="evidence" value="ECO:0007669"/>
    <property type="project" value="UniProtKB-KW"/>
</dbReference>
<evidence type="ECO:0000256" key="5">
    <source>
        <dbReference type="ARBA" id="ARBA00023004"/>
    </source>
</evidence>
<dbReference type="Proteomes" id="UP000190797">
    <property type="component" value="Chromosome"/>
</dbReference>
<protein>
    <submittedName>
        <fullName evidence="8">Monooxygenase</fullName>
    </submittedName>
</protein>
<keyword evidence="4 7" id="KW-0560">Oxidoreductase</keyword>
<keyword evidence="3 7" id="KW-0479">Metal-binding</keyword>
<dbReference type="InterPro" id="IPR017972">
    <property type="entry name" value="Cyt_P450_CS"/>
</dbReference>
<dbReference type="InterPro" id="IPR036396">
    <property type="entry name" value="Cyt_P450_sf"/>
</dbReference>
<dbReference type="STRING" id="1909395.BKM31_13630"/>
<name>A0A1V0AJW0_9ACTN</name>
<dbReference type="AlphaFoldDB" id="A0A1V0AJW0"/>
<dbReference type="Pfam" id="PF00067">
    <property type="entry name" value="p450"/>
    <property type="match status" value="1"/>
</dbReference>
<comment type="similarity">
    <text evidence="1 7">Belongs to the cytochrome P450 family.</text>
</comment>
<dbReference type="GO" id="GO:0016705">
    <property type="term" value="F:oxidoreductase activity, acting on paired donors, with incorporation or reduction of molecular oxygen"/>
    <property type="evidence" value="ECO:0007669"/>
    <property type="project" value="InterPro"/>
</dbReference>
<organism evidence="8 9">
    <name type="scientific">[Actinomadura] parvosata subsp. kistnae</name>
    <dbReference type="NCBI Taxonomy" id="1909395"/>
    <lineage>
        <taxon>Bacteria</taxon>
        <taxon>Bacillati</taxon>
        <taxon>Actinomycetota</taxon>
        <taxon>Actinomycetes</taxon>
        <taxon>Streptosporangiales</taxon>
        <taxon>Streptosporangiaceae</taxon>
        <taxon>Nonomuraea</taxon>
    </lineage>
</organism>
<evidence type="ECO:0000313" key="9">
    <source>
        <dbReference type="Proteomes" id="UP000190797"/>
    </source>
</evidence>
<dbReference type="PRINTS" id="PR00359">
    <property type="entry name" value="BP450"/>
</dbReference>
<evidence type="ECO:0000256" key="3">
    <source>
        <dbReference type="ARBA" id="ARBA00022723"/>
    </source>
</evidence>
<evidence type="ECO:0000256" key="2">
    <source>
        <dbReference type="ARBA" id="ARBA00022617"/>
    </source>
</evidence>
<evidence type="ECO:0000256" key="7">
    <source>
        <dbReference type="RuleBase" id="RU000461"/>
    </source>
</evidence>
<gene>
    <name evidence="8" type="ORF">BKM31_13630</name>
</gene>
<dbReference type="InterPro" id="IPR001128">
    <property type="entry name" value="Cyt_P450"/>
</dbReference>
<dbReference type="GO" id="GO:0020037">
    <property type="term" value="F:heme binding"/>
    <property type="evidence" value="ECO:0007669"/>
    <property type="project" value="InterPro"/>
</dbReference>
<keyword evidence="5 7" id="KW-0408">Iron</keyword>
<dbReference type="PROSITE" id="PS00086">
    <property type="entry name" value="CYTOCHROME_P450"/>
    <property type="match status" value="1"/>
</dbReference>
<dbReference type="EMBL" id="CP017717">
    <property type="protein sequence ID" value="AQZ70372.1"/>
    <property type="molecule type" value="Genomic_DNA"/>
</dbReference>
<dbReference type="GO" id="GO:0005506">
    <property type="term" value="F:iron ion binding"/>
    <property type="evidence" value="ECO:0007669"/>
    <property type="project" value="InterPro"/>
</dbReference>
<evidence type="ECO:0000256" key="6">
    <source>
        <dbReference type="ARBA" id="ARBA00023033"/>
    </source>
</evidence>
<dbReference type="Gene3D" id="1.10.630.10">
    <property type="entry name" value="Cytochrome P450"/>
    <property type="match status" value="1"/>
</dbReference>
<keyword evidence="6 7" id="KW-0503">Monooxygenase</keyword>
<accession>A0A1V0AJW0</accession>
<dbReference type="InterPro" id="IPR002397">
    <property type="entry name" value="Cyt_P450_B"/>
</dbReference>
<keyword evidence="2 7" id="KW-0349">Heme</keyword>
<sequence>MPAQDPPCFPFAAANLLRPPAEYARLVREEPISRVTLPSGELAWLAAGYEPARTVLSDLRFSKQASTRPGAITGLPITEGSESIFSSDPPAHTRLRRLIAGPFRPRNAEALRPRIERLTDDLLDEMERKGPPADLISHLAMPLPITVICELLGVPSEDAPHFRAWTDTMLSLDPSRRGEVRTAMARLWAYFGGLLEHRRRHPGDDLLTKLLRIRDEGDRLDDGELRTLGMTLLTGGYQILATHLGHGIIHLLRAPEVYHRVGHDPVLRAQVVTELLRYTQSGGSLGSLRIALEDVELDGTLIKAGEAVVPLINAANRDPRVFDLPDELRLSRDPGQHLAFGHGIHRCLGAHLARVQLETTIGALSRRLPALRLLVGEEELAWHRASTFHRPVKVPVSW</sequence>
<dbReference type="SUPFAM" id="SSF48264">
    <property type="entry name" value="Cytochrome P450"/>
    <property type="match status" value="1"/>
</dbReference>
<reference evidence="9" key="1">
    <citation type="journal article" date="2017" name="Med. Chem. Commun.">
        <title>Nonomuraea sp. ATCC 55076 harbours the largest actinomycete chromosome to date and the kistamicin biosynthetic gene cluster.</title>
        <authorList>
            <person name="Nazari B."/>
            <person name="Forneris C.C."/>
            <person name="Gibson M.I."/>
            <person name="Moon K."/>
            <person name="Schramma K.R."/>
            <person name="Seyedsayamdost M.R."/>
        </authorList>
    </citation>
    <scope>NUCLEOTIDE SEQUENCE [LARGE SCALE GENOMIC DNA]</scope>
    <source>
        <strain evidence="9">ATCC 55076</strain>
    </source>
</reference>
<dbReference type="OrthoDB" id="4133219at2"/>
<dbReference type="KEGG" id="noa:BKM31_13630"/>